<dbReference type="PROSITE" id="PS51257">
    <property type="entry name" value="PROKAR_LIPOPROTEIN"/>
    <property type="match status" value="1"/>
</dbReference>
<feature type="chain" id="PRO_5012113241" description="CHRD domain-containing protein" evidence="1">
    <location>
        <begin position="16"/>
        <end position="268"/>
    </location>
</feature>
<dbReference type="InterPro" id="IPR010895">
    <property type="entry name" value="CHRD"/>
</dbReference>
<dbReference type="AlphaFoldDB" id="K6Z2L0"/>
<dbReference type="OrthoDB" id="9783299at2"/>
<reference evidence="4" key="1">
    <citation type="journal article" date="2014" name="Environ. Microbiol.">
        <title>Comparative genomics of the marine bacterial genus Glaciecola reveals the high degree of genomic diversity and genomic characteristic for cold adaptation.</title>
        <authorList>
            <person name="Qin Q.L."/>
            <person name="Xie B.B."/>
            <person name="Yu Y."/>
            <person name="Shu Y.L."/>
            <person name="Rong J.C."/>
            <person name="Zhang Y.J."/>
            <person name="Zhao D.L."/>
            <person name="Chen X.L."/>
            <person name="Zhang X.Y."/>
            <person name="Chen B."/>
            <person name="Zhou B.C."/>
            <person name="Zhang Y.Z."/>
        </authorList>
    </citation>
    <scope>NUCLEOTIDE SEQUENCE [LARGE SCALE GENOMIC DNA]</scope>
    <source>
        <strain evidence="4">ACAM 615</strain>
    </source>
</reference>
<evidence type="ECO:0000313" key="4">
    <source>
        <dbReference type="Proteomes" id="UP000006251"/>
    </source>
</evidence>
<dbReference type="STRING" id="1121922.GCA_000428905_02066"/>
<comment type="caution">
    <text evidence="3">The sequence shown here is derived from an EMBL/GenBank/DDBJ whole genome shotgun (WGS) entry which is preliminary data.</text>
</comment>
<name>K6Z2L0_9ALTE</name>
<protein>
    <recommendedName>
        <fullName evidence="2">CHRD domain-containing protein</fullName>
    </recommendedName>
</protein>
<dbReference type="Proteomes" id="UP000006251">
    <property type="component" value="Unassembled WGS sequence"/>
</dbReference>
<sequence length="268" mass="28010">MLKHLLILSVVFVLAACGRNDADLIEPAEIFSPSGSFNPTLNAGQQVPQTGSADTATASVEYDSDGNLIKIMLDVSSVNMLTTATLHIAAIGENSASLFTFENNDTDMLELSNVVSPQQISALLNGLMYINIATIEFPGGAIRGQILPSDAVVIGFSLTGSQQVPVVATSANADGYASYNKTTQALTLKVNTTGVEDASMAHIHTGRIGENGPVLVALEQSIDDVNVWSVPEGTTLNAEIFGVLASGGHYVNVHTPANPSGEIRGQIE</sequence>
<feature type="domain" description="CHRD" evidence="2">
    <location>
        <begin position="33"/>
        <end position="151"/>
    </location>
</feature>
<accession>K6Z2L0</accession>
<gene>
    <name evidence="3" type="ORF">GPAL_3604</name>
</gene>
<dbReference type="EMBL" id="BAEQ01000056">
    <property type="protein sequence ID" value="GAC30446.1"/>
    <property type="molecule type" value="Genomic_DNA"/>
</dbReference>
<feature type="signal peptide" evidence="1">
    <location>
        <begin position="1"/>
        <end position="15"/>
    </location>
</feature>
<dbReference type="PROSITE" id="PS50933">
    <property type="entry name" value="CHRD"/>
    <property type="match status" value="1"/>
</dbReference>
<dbReference type="RefSeq" id="WP_006014555.1">
    <property type="nucleotide sequence ID" value="NZ_BAEQ01000056.1"/>
</dbReference>
<keyword evidence="1" id="KW-0732">Signal</keyword>
<evidence type="ECO:0000313" key="3">
    <source>
        <dbReference type="EMBL" id="GAC30446.1"/>
    </source>
</evidence>
<organism evidence="3 4">
    <name type="scientific">Brumicola pallidula DSM 14239 = ACAM 615</name>
    <dbReference type="NCBI Taxonomy" id="1121922"/>
    <lineage>
        <taxon>Bacteria</taxon>
        <taxon>Pseudomonadati</taxon>
        <taxon>Pseudomonadota</taxon>
        <taxon>Gammaproteobacteria</taxon>
        <taxon>Alteromonadales</taxon>
        <taxon>Alteromonadaceae</taxon>
        <taxon>Brumicola</taxon>
    </lineage>
</organism>
<proteinExistence type="predicted"/>
<evidence type="ECO:0000259" key="2">
    <source>
        <dbReference type="PROSITE" id="PS50933"/>
    </source>
</evidence>
<keyword evidence="4" id="KW-1185">Reference proteome</keyword>
<dbReference type="Pfam" id="PF07452">
    <property type="entry name" value="CHRD"/>
    <property type="match status" value="2"/>
</dbReference>
<evidence type="ECO:0000256" key="1">
    <source>
        <dbReference type="SAM" id="SignalP"/>
    </source>
</evidence>
<dbReference type="SMART" id="SM00754">
    <property type="entry name" value="CHRD"/>
    <property type="match status" value="2"/>
</dbReference>